<protein>
    <submittedName>
        <fullName evidence="1">Uncharacterized protein</fullName>
    </submittedName>
</protein>
<keyword evidence="2" id="KW-1185">Reference proteome</keyword>
<evidence type="ECO:0000313" key="1">
    <source>
        <dbReference type="EMBL" id="KAK1145678.1"/>
    </source>
</evidence>
<gene>
    <name evidence="1" type="ORF">N8T08_003914</name>
</gene>
<name>A0ACC3B5C8_9EURO</name>
<dbReference type="EMBL" id="JAOPJF010000022">
    <property type="protein sequence ID" value="KAK1145678.1"/>
    <property type="molecule type" value="Genomic_DNA"/>
</dbReference>
<accession>A0ACC3B5C8</accession>
<proteinExistence type="predicted"/>
<dbReference type="Proteomes" id="UP001177260">
    <property type="component" value="Unassembled WGS sequence"/>
</dbReference>
<sequence>MRVPKNVILVVNHQSIPVDEEPNYDGLNTTLGIKDPLLVVVYAELGLPGVWPTSLSDPLSGIGIQKVTKCALSFCAREYDISVSRGTPSAKVLDEDFGSFYTDPFLPLLDQVCWKPSASPISDWPKKDRQMPNIHGLQHKLTDQPNFEFYGAFFSWIFKSEIVSKDGSRAWKHDTSKDWYKSTFEIKRVNDLGLLKLSLETKG</sequence>
<comment type="caution">
    <text evidence="1">The sequence shown here is derived from an EMBL/GenBank/DDBJ whole genome shotgun (WGS) entry which is preliminary data.</text>
</comment>
<reference evidence="1 2" key="1">
    <citation type="journal article" date="2023" name="ACS Omega">
        <title>Identification of the Neoaspergillic Acid Biosynthesis Gene Cluster by Establishing an In Vitro CRISPR-Ribonucleoprotein Genetic System in Aspergillus melleus.</title>
        <authorList>
            <person name="Yuan B."/>
            <person name="Grau M.F."/>
            <person name="Murata R.M."/>
            <person name="Torok T."/>
            <person name="Venkateswaran K."/>
            <person name="Stajich J.E."/>
            <person name="Wang C.C.C."/>
        </authorList>
    </citation>
    <scope>NUCLEOTIDE SEQUENCE [LARGE SCALE GENOMIC DNA]</scope>
    <source>
        <strain evidence="1 2">IMV 1140</strain>
    </source>
</reference>
<evidence type="ECO:0000313" key="2">
    <source>
        <dbReference type="Proteomes" id="UP001177260"/>
    </source>
</evidence>
<organism evidence="1 2">
    <name type="scientific">Aspergillus melleus</name>
    <dbReference type="NCBI Taxonomy" id="138277"/>
    <lineage>
        <taxon>Eukaryota</taxon>
        <taxon>Fungi</taxon>
        <taxon>Dikarya</taxon>
        <taxon>Ascomycota</taxon>
        <taxon>Pezizomycotina</taxon>
        <taxon>Eurotiomycetes</taxon>
        <taxon>Eurotiomycetidae</taxon>
        <taxon>Eurotiales</taxon>
        <taxon>Aspergillaceae</taxon>
        <taxon>Aspergillus</taxon>
        <taxon>Aspergillus subgen. Circumdati</taxon>
    </lineage>
</organism>